<evidence type="ECO:0000256" key="4">
    <source>
        <dbReference type="ARBA" id="ARBA00004798"/>
    </source>
</evidence>
<keyword evidence="7" id="KW-0324">Glycolysis</keyword>
<evidence type="ECO:0000256" key="12">
    <source>
        <dbReference type="PIRSR" id="PIRSR001492-3"/>
    </source>
</evidence>
<sequence>HMVNPENFRWLEENFPTGSLQASGISVGLPWGETGNSEVGHLTIGAGKVIYQYYPRITLSIQDESFFKNPALKNAFEHARKNGSGVNFVGLLTKANVHASLEHLQALIRMAEQEKIDNVKLHLFADGKDSPPRMLDKLIEKIPKEKLATLSGRYYGMDRSQNWEATRRAYDCMTGTSGGTTDNLAKAIEKNYELNHSEEFLPPLIVAPDKSIQENDSVVFFNFREDSIRQIAESFVIKDFDKFPVKKFENLFIATMTHYEDKFPADIAFPLDSVENPLGKVLSDAGKTQLRLAETYKYAHVTYFFNGYKEPAFKNEYRVIVPSSLAPHPDEHPEMMAASITDRALEAIVNRSFDFILINYANPDTMGHTGNFEAGLKAVKIINDEIGKLLKVCLNQDTVVIITSDHGNVEEMLNPITGQAETQHDPNPVPFYLIAQEFKNRKFVNWKSLSTEVTGILSDVAPTILEIMDIPKPPEMGGESLLQSLI</sequence>
<evidence type="ECO:0000256" key="6">
    <source>
        <dbReference type="ARBA" id="ARBA00022723"/>
    </source>
</evidence>
<dbReference type="EMBL" id="MHKZ01000042">
    <property type="protein sequence ID" value="OGY99174.1"/>
    <property type="molecule type" value="Genomic_DNA"/>
</dbReference>
<dbReference type="PANTHER" id="PTHR31637:SF0">
    <property type="entry name" value="2,3-BISPHOSPHOGLYCERATE-INDEPENDENT PHOSPHOGLYCERATE MUTASE"/>
    <property type="match status" value="1"/>
</dbReference>
<dbReference type="GO" id="GO:0006007">
    <property type="term" value="P:glucose catabolic process"/>
    <property type="evidence" value="ECO:0007669"/>
    <property type="project" value="InterPro"/>
</dbReference>
<name>A0A1G2CCS6_9BACT</name>
<evidence type="ECO:0000313" key="16">
    <source>
        <dbReference type="Proteomes" id="UP000176287"/>
    </source>
</evidence>
<evidence type="ECO:0000256" key="9">
    <source>
        <dbReference type="ARBA" id="ARBA00023235"/>
    </source>
</evidence>
<keyword evidence="8 12" id="KW-0464">Manganese</keyword>
<dbReference type="InterPro" id="IPR017850">
    <property type="entry name" value="Alkaline_phosphatase_core_sf"/>
</dbReference>
<keyword evidence="6 12" id="KW-0479">Metal-binding</keyword>
<dbReference type="UniPathway" id="UPA00109">
    <property type="reaction ID" value="UER00186"/>
</dbReference>
<evidence type="ECO:0000256" key="10">
    <source>
        <dbReference type="NCBIfam" id="TIGR01307"/>
    </source>
</evidence>
<feature type="non-terminal residue" evidence="15">
    <location>
        <position position="1"/>
    </location>
</feature>
<dbReference type="InterPro" id="IPR005995">
    <property type="entry name" value="Pgm_bpd_ind"/>
</dbReference>
<evidence type="ECO:0000256" key="5">
    <source>
        <dbReference type="ARBA" id="ARBA00008819"/>
    </source>
</evidence>
<evidence type="ECO:0000256" key="11">
    <source>
        <dbReference type="PIRSR" id="PIRSR001492-1"/>
    </source>
</evidence>
<feature type="binding site" evidence="12">
    <location>
        <position position="406"/>
    </location>
    <ligand>
        <name>Mn(2+)</name>
        <dbReference type="ChEBI" id="CHEBI:29035"/>
        <label>2</label>
    </ligand>
</feature>
<dbReference type="GO" id="GO:0006096">
    <property type="term" value="P:glycolytic process"/>
    <property type="evidence" value="ECO:0007669"/>
    <property type="project" value="UniProtKB-UniRule"/>
</dbReference>
<dbReference type="Gene3D" id="3.40.1450.10">
    <property type="entry name" value="BPG-independent phosphoglycerate mutase, domain B"/>
    <property type="match status" value="1"/>
</dbReference>
<feature type="active site" description="Phosphoserine intermediate" evidence="11">
    <location>
        <position position="37"/>
    </location>
</feature>
<dbReference type="InterPro" id="IPR036646">
    <property type="entry name" value="PGAM_B_sf"/>
</dbReference>
<feature type="binding site" evidence="12">
    <location>
        <position position="424"/>
    </location>
    <ligand>
        <name>Mn(2+)</name>
        <dbReference type="ChEBI" id="CHEBI:29035"/>
        <label>1</label>
    </ligand>
</feature>
<evidence type="ECO:0000256" key="2">
    <source>
        <dbReference type="ARBA" id="ARBA00001936"/>
    </source>
</evidence>
<dbReference type="AlphaFoldDB" id="A0A1G2CCS6"/>
<dbReference type="GO" id="GO:0030145">
    <property type="term" value="F:manganese ion binding"/>
    <property type="evidence" value="ECO:0007669"/>
    <property type="project" value="InterPro"/>
</dbReference>
<feature type="domain" description="BPG-independent PGAM N-terminal" evidence="14">
    <location>
        <begin position="57"/>
        <end position="260"/>
    </location>
</feature>
<dbReference type="GO" id="GO:0004619">
    <property type="term" value="F:phosphoglycerate mutase activity"/>
    <property type="evidence" value="ECO:0007669"/>
    <property type="project" value="UniProtKB-UniRule"/>
</dbReference>
<protein>
    <recommendedName>
        <fullName evidence="10">2,3-bisphosphoglycerate-independent phosphoglycerate mutase</fullName>
        <ecNumber evidence="10">5.4.2.12</ecNumber>
    </recommendedName>
</protein>
<feature type="binding site" evidence="12">
    <location>
        <position position="368"/>
    </location>
    <ligand>
        <name>Mn(2+)</name>
        <dbReference type="ChEBI" id="CHEBI:29035"/>
        <label>1</label>
    </ligand>
</feature>
<dbReference type="InterPro" id="IPR011258">
    <property type="entry name" value="BPG-indep_PGM_N"/>
</dbReference>
<dbReference type="InterPro" id="IPR006124">
    <property type="entry name" value="Metalloenzyme"/>
</dbReference>
<evidence type="ECO:0000256" key="1">
    <source>
        <dbReference type="ARBA" id="ARBA00000370"/>
    </source>
</evidence>
<evidence type="ECO:0000259" key="14">
    <source>
        <dbReference type="Pfam" id="PF06415"/>
    </source>
</evidence>
<dbReference type="PIRSF" id="PIRSF001492">
    <property type="entry name" value="IPGAM"/>
    <property type="match status" value="1"/>
</dbReference>
<evidence type="ECO:0000313" key="15">
    <source>
        <dbReference type="EMBL" id="OGY99174.1"/>
    </source>
</evidence>
<dbReference type="STRING" id="1798649.A3B13_02125"/>
<feature type="binding site" evidence="12">
    <location>
        <position position="364"/>
    </location>
    <ligand>
        <name>Mn(2+)</name>
        <dbReference type="ChEBI" id="CHEBI:29035"/>
        <label>1</label>
    </ligand>
</feature>
<comment type="caution">
    <text evidence="15">The sequence shown here is derived from an EMBL/GenBank/DDBJ whole genome shotgun (WGS) entry which is preliminary data.</text>
</comment>
<dbReference type="CDD" id="cd16010">
    <property type="entry name" value="iPGM"/>
    <property type="match status" value="1"/>
</dbReference>
<evidence type="ECO:0000256" key="8">
    <source>
        <dbReference type="ARBA" id="ARBA00023211"/>
    </source>
</evidence>
<proteinExistence type="inferred from homology"/>
<dbReference type="PANTHER" id="PTHR31637">
    <property type="entry name" value="2,3-BISPHOSPHOGLYCERATE-INDEPENDENT PHOSPHOGLYCERATE MUTASE"/>
    <property type="match status" value="1"/>
</dbReference>
<comment type="function">
    <text evidence="3">Catalyzes the interconversion of 2-phosphoglycerate and 3-phosphoglycerate.</text>
</comment>
<feature type="domain" description="Metalloenzyme" evidence="13">
    <location>
        <begin position="20"/>
        <end position="470"/>
    </location>
</feature>
<keyword evidence="9" id="KW-0413">Isomerase</keyword>
<dbReference type="Pfam" id="PF06415">
    <property type="entry name" value="iPGM_N"/>
    <property type="match status" value="1"/>
</dbReference>
<dbReference type="EC" id="5.4.2.12" evidence="10"/>
<comment type="cofactor">
    <cofactor evidence="2">
        <name>Mn(2+)</name>
        <dbReference type="ChEBI" id="CHEBI:29035"/>
    </cofactor>
</comment>
<evidence type="ECO:0000259" key="13">
    <source>
        <dbReference type="Pfam" id="PF01676"/>
    </source>
</evidence>
<organism evidence="15 16">
    <name type="scientific">Candidatus Liptonbacteria bacterium RIFCSPLOWO2_01_FULL_45_15</name>
    <dbReference type="NCBI Taxonomy" id="1798649"/>
    <lineage>
        <taxon>Bacteria</taxon>
        <taxon>Candidatus Liptoniibacteriota</taxon>
    </lineage>
</organism>
<dbReference type="NCBIfam" id="TIGR01307">
    <property type="entry name" value="pgm_bpd_ind"/>
    <property type="match status" value="1"/>
</dbReference>
<dbReference type="Gene3D" id="3.40.720.10">
    <property type="entry name" value="Alkaline Phosphatase, subunit A"/>
    <property type="match status" value="1"/>
</dbReference>
<comment type="pathway">
    <text evidence="4">Carbohydrate degradation; glycolysis; pyruvate from D-glyceraldehyde 3-phosphate: step 3/5.</text>
</comment>
<comment type="catalytic activity">
    <reaction evidence="1">
        <text>(2R)-2-phosphoglycerate = (2R)-3-phosphoglycerate</text>
        <dbReference type="Rhea" id="RHEA:15901"/>
        <dbReference type="ChEBI" id="CHEBI:58272"/>
        <dbReference type="ChEBI" id="CHEBI:58289"/>
        <dbReference type="EC" id="5.4.2.12"/>
    </reaction>
</comment>
<evidence type="ECO:0000256" key="3">
    <source>
        <dbReference type="ARBA" id="ARBA00002315"/>
    </source>
</evidence>
<comment type="similarity">
    <text evidence="5">Belongs to the BPG-independent phosphoglycerate mutase family.</text>
</comment>
<gene>
    <name evidence="15" type="ORF">A3B13_02125</name>
</gene>
<evidence type="ECO:0000256" key="7">
    <source>
        <dbReference type="ARBA" id="ARBA00023152"/>
    </source>
</evidence>
<accession>A0A1G2CCS6</accession>
<dbReference type="GO" id="GO:0005737">
    <property type="term" value="C:cytoplasm"/>
    <property type="evidence" value="ECO:0007669"/>
    <property type="project" value="InterPro"/>
</dbReference>
<dbReference type="SUPFAM" id="SSF64158">
    <property type="entry name" value="2,3-Bisphosphoglycerate-independent phosphoglycerate mutase, substrate-binding domain"/>
    <property type="match status" value="1"/>
</dbReference>
<dbReference type="SUPFAM" id="SSF53649">
    <property type="entry name" value="Alkaline phosphatase-like"/>
    <property type="match status" value="1"/>
</dbReference>
<dbReference type="Proteomes" id="UP000176287">
    <property type="component" value="Unassembled WGS sequence"/>
</dbReference>
<feature type="binding site" evidence="12">
    <location>
        <position position="405"/>
    </location>
    <ligand>
        <name>Mn(2+)</name>
        <dbReference type="ChEBI" id="CHEBI:29035"/>
        <label>2</label>
    </ligand>
</feature>
<feature type="binding site" evidence="12">
    <location>
        <position position="37"/>
    </location>
    <ligand>
        <name>Mn(2+)</name>
        <dbReference type="ChEBI" id="CHEBI:29035"/>
        <label>2</label>
    </ligand>
</feature>
<dbReference type="FunFam" id="3.40.1450.10:FF:000002">
    <property type="entry name" value="2,3-bisphosphoglycerate-independent phosphoglycerate mutase"/>
    <property type="match status" value="1"/>
</dbReference>
<dbReference type="Pfam" id="PF01676">
    <property type="entry name" value="Metalloenzyme"/>
    <property type="match status" value="1"/>
</dbReference>
<reference evidence="15 16" key="1">
    <citation type="journal article" date="2016" name="Nat. Commun.">
        <title>Thousands of microbial genomes shed light on interconnected biogeochemical processes in an aquifer system.</title>
        <authorList>
            <person name="Anantharaman K."/>
            <person name="Brown C.T."/>
            <person name="Hug L.A."/>
            <person name="Sharon I."/>
            <person name="Castelle C.J."/>
            <person name="Probst A.J."/>
            <person name="Thomas B.C."/>
            <person name="Singh A."/>
            <person name="Wilkins M.J."/>
            <person name="Karaoz U."/>
            <person name="Brodie E.L."/>
            <person name="Williams K.H."/>
            <person name="Hubbard S.S."/>
            <person name="Banfield J.F."/>
        </authorList>
    </citation>
    <scope>NUCLEOTIDE SEQUENCE [LARGE SCALE GENOMIC DNA]</scope>
</reference>